<dbReference type="GO" id="GO:0004633">
    <property type="term" value="F:phosphopantothenoylcysteine decarboxylase activity"/>
    <property type="evidence" value="ECO:0007669"/>
    <property type="project" value="TreeGrafter"/>
</dbReference>
<dbReference type="GO" id="GO:0015937">
    <property type="term" value="P:coenzyme A biosynthetic process"/>
    <property type="evidence" value="ECO:0007669"/>
    <property type="project" value="TreeGrafter"/>
</dbReference>
<dbReference type="RefSeq" id="WP_145353166.1">
    <property type="nucleotide sequence ID" value="NZ_CP036262.1"/>
</dbReference>
<dbReference type="EMBL" id="CP036262">
    <property type="protein sequence ID" value="QDS95187.1"/>
    <property type="molecule type" value="Genomic_DNA"/>
</dbReference>
<dbReference type="PANTHER" id="PTHR14359">
    <property type="entry name" value="HOMO-OLIGOMERIC FLAVIN CONTAINING CYS DECARBOXYLASE FAMILY"/>
    <property type="match status" value="1"/>
</dbReference>
<dbReference type="InterPro" id="IPR003382">
    <property type="entry name" value="Flavoprotein"/>
</dbReference>
<dbReference type="OrthoDB" id="9802554at2"/>
<gene>
    <name evidence="2" type="ORF">FF011L_39800</name>
</gene>
<dbReference type="InterPro" id="IPR036551">
    <property type="entry name" value="Flavin_trans-like"/>
</dbReference>
<proteinExistence type="predicted"/>
<keyword evidence="3" id="KW-1185">Reference proteome</keyword>
<dbReference type="KEGG" id="rml:FF011L_39800"/>
<evidence type="ECO:0000313" key="3">
    <source>
        <dbReference type="Proteomes" id="UP000320672"/>
    </source>
</evidence>
<dbReference type="PANTHER" id="PTHR14359:SF6">
    <property type="entry name" value="PHOSPHOPANTOTHENOYLCYSTEINE DECARBOXYLASE"/>
    <property type="match status" value="1"/>
</dbReference>
<dbReference type="GO" id="GO:0010181">
    <property type="term" value="F:FMN binding"/>
    <property type="evidence" value="ECO:0007669"/>
    <property type="project" value="TreeGrafter"/>
</dbReference>
<organism evidence="2 3">
    <name type="scientific">Roseimaritima multifibrata</name>
    <dbReference type="NCBI Taxonomy" id="1930274"/>
    <lineage>
        <taxon>Bacteria</taxon>
        <taxon>Pseudomonadati</taxon>
        <taxon>Planctomycetota</taxon>
        <taxon>Planctomycetia</taxon>
        <taxon>Pirellulales</taxon>
        <taxon>Pirellulaceae</taxon>
        <taxon>Roseimaritima</taxon>
    </lineage>
</organism>
<reference evidence="2 3" key="1">
    <citation type="submission" date="2019-02" db="EMBL/GenBank/DDBJ databases">
        <title>Deep-cultivation of Planctomycetes and their phenomic and genomic characterization uncovers novel biology.</title>
        <authorList>
            <person name="Wiegand S."/>
            <person name="Jogler M."/>
            <person name="Boedeker C."/>
            <person name="Pinto D."/>
            <person name="Vollmers J."/>
            <person name="Rivas-Marin E."/>
            <person name="Kohn T."/>
            <person name="Peeters S.H."/>
            <person name="Heuer A."/>
            <person name="Rast P."/>
            <person name="Oberbeckmann S."/>
            <person name="Bunk B."/>
            <person name="Jeske O."/>
            <person name="Meyerdierks A."/>
            <person name="Storesund J.E."/>
            <person name="Kallscheuer N."/>
            <person name="Luecker S."/>
            <person name="Lage O.M."/>
            <person name="Pohl T."/>
            <person name="Merkel B.J."/>
            <person name="Hornburger P."/>
            <person name="Mueller R.-W."/>
            <person name="Bruemmer F."/>
            <person name="Labrenz M."/>
            <person name="Spormann A.M."/>
            <person name="Op den Camp H."/>
            <person name="Overmann J."/>
            <person name="Amann R."/>
            <person name="Jetten M.S.M."/>
            <person name="Mascher T."/>
            <person name="Medema M.H."/>
            <person name="Devos D.P."/>
            <person name="Kaster A.-K."/>
            <person name="Ovreas L."/>
            <person name="Rohde M."/>
            <person name="Galperin M.Y."/>
            <person name="Jogler C."/>
        </authorList>
    </citation>
    <scope>NUCLEOTIDE SEQUENCE [LARGE SCALE GENOMIC DNA]</scope>
    <source>
        <strain evidence="2 3">FF011L</strain>
    </source>
</reference>
<feature type="domain" description="Flavoprotein" evidence="1">
    <location>
        <begin position="5"/>
        <end position="175"/>
    </location>
</feature>
<dbReference type="SUPFAM" id="SSF52507">
    <property type="entry name" value="Homo-oligomeric flavin-containing Cys decarboxylases, HFCD"/>
    <property type="match status" value="1"/>
</dbReference>
<dbReference type="AlphaFoldDB" id="A0A517MK74"/>
<dbReference type="Pfam" id="PF02441">
    <property type="entry name" value="Flavoprotein"/>
    <property type="match status" value="1"/>
</dbReference>
<accession>A0A517MK74</accession>
<name>A0A517MK74_9BACT</name>
<dbReference type="Proteomes" id="UP000320672">
    <property type="component" value="Chromosome"/>
</dbReference>
<dbReference type="GO" id="GO:0071513">
    <property type="term" value="C:phosphopantothenoylcysteine decarboxylase complex"/>
    <property type="evidence" value="ECO:0007669"/>
    <property type="project" value="TreeGrafter"/>
</dbReference>
<evidence type="ECO:0000313" key="2">
    <source>
        <dbReference type="EMBL" id="QDS95187.1"/>
    </source>
</evidence>
<protein>
    <submittedName>
        <fullName evidence="2">Phosphopantothenoylcysteine decarboxylase</fullName>
    </submittedName>
</protein>
<sequence length="178" mass="19133">MPPRHVVVAIGAGIAAYKSATLVSRLVQQDFAVRVVMTSGAQEFIGQATLAALSGHPVASDRFDPAHHPLGTHIEWTKDADLLIVAPATADLLGKFANGIADTLLTTMWLQAECPLLLAPAMSNVMWEKPSVQRNVAQLREDGIQMIGPDHGWLSCRRKGPGRMAEPEAILEAAKKLL</sequence>
<evidence type="ECO:0000259" key="1">
    <source>
        <dbReference type="Pfam" id="PF02441"/>
    </source>
</evidence>
<dbReference type="Gene3D" id="3.40.50.1950">
    <property type="entry name" value="Flavin prenyltransferase-like"/>
    <property type="match status" value="1"/>
</dbReference>